<dbReference type="Proteomes" id="UP000675409">
    <property type="component" value="Unassembled WGS sequence"/>
</dbReference>
<evidence type="ECO:0000313" key="5">
    <source>
        <dbReference type="Proteomes" id="UP000675409"/>
    </source>
</evidence>
<dbReference type="InterPro" id="IPR027493">
    <property type="entry name" value="Ribosomal_bL31_B"/>
</dbReference>
<name>A0ABS1LL73_9MICO</name>
<evidence type="ECO:0000256" key="2">
    <source>
        <dbReference type="ARBA" id="ARBA00023274"/>
    </source>
</evidence>
<dbReference type="HAMAP" id="MF_00502">
    <property type="entry name" value="Ribosomal_bL31_2"/>
    <property type="match status" value="1"/>
</dbReference>
<keyword evidence="5" id="KW-1185">Reference proteome</keyword>
<dbReference type="GO" id="GO:0005840">
    <property type="term" value="C:ribosome"/>
    <property type="evidence" value="ECO:0007669"/>
    <property type="project" value="UniProtKB-KW"/>
</dbReference>
<dbReference type="InterPro" id="IPR042105">
    <property type="entry name" value="Ribosomal_bL31_sf"/>
</dbReference>
<dbReference type="Pfam" id="PF01197">
    <property type="entry name" value="Ribosomal_L31"/>
    <property type="match status" value="1"/>
</dbReference>
<evidence type="ECO:0000256" key="3">
    <source>
        <dbReference type="HAMAP-Rule" id="MF_00502"/>
    </source>
</evidence>
<protein>
    <recommendedName>
        <fullName evidence="3">Large ribosomal subunit protein bL31B</fullName>
    </recommendedName>
</protein>
<keyword evidence="2 3" id="KW-0687">Ribonucleoprotein</keyword>
<evidence type="ECO:0000313" key="4">
    <source>
        <dbReference type="EMBL" id="MBL0887010.1"/>
    </source>
</evidence>
<dbReference type="SUPFAM" id="SSF143800">
    <property type="entry name" value="L28p-like"/>
    <property type="match status" value="1"/>
</dbReference>
<accession>A0ABS1LL73</accession>
<dbReference type="NCBIfam" id="NF002462">
    <property type="entry name" value="PRK01678.1"/>
    <property type="match status" value="1"/>
</dbReference>
<gene>
    <name evidence="3" type="primary">rpmE2</name>
    <name evidence="4" type="ORF">HGK34_12085</name>
</gene>
<dbReference type="RefSeq" id="WP_201847551.1">
    <property type="nucleotide sequence ID" value="NZ_JABBYC010000019.1"/>
</dbReference>
<proteinExistence type="inferred from homology"/>
<comment type="caution">
    <text evidence="4">The sequence shown here is derived from an EMBL/GenBank/DDBJ whole genome shotgun (WGS) entry which is preliminary data.</text>
</comment>
<dbReference type="PANTHER" id="PTHR33280">
    <property type="entry name" value="50S RIBOSOMAL PROTEIN L31, CHLOROPLASTIC"/>
    <property type="match status" value="1"/>
</dbReference>
<evidence type="ECO:0000256" key="1">
    <source>
        <dbReference type="ARBA" id="ARBA00022980"/>
    </source>
</evidence>
<dbReference type="InterPro" id="IPR034704">
    <property type="entry name" value="Ribosomal_bL28/bL31-like_sf"/>
</dbReference>
<comment type="similarity">
    <text evidence="3">Belongs to the bacterial ribosomal protein bL31 family. Type B subfamily.</text>
</comment>
<dbReference type="PROSITE" id="PS01143">
    <property type="entry name" value="RIBOSOMAL_L31"/>
    <property type="match status" value="1"/>
</dbReference>
<organism evidence="4 5">
    <name type="scientific">Myceligenerans indicum</name>
    <dbReference type="NCBI Taxonomy" id="2593663"/>
    <lineage>
        <taxon>Bacteria</taxon>
        <taxon>Bacillati</taxon>
        <taxon>Actinomycetota</taxon>
        <taxon>Actinomycetes</taxon>
        <taxon>Micrococcales</taxon>
        <taxon>Promicromonosporaceae</taxon>
        <taxon>Myceligenerans</taxon>
    </lineage>
</organism>
<dbReference type="NCBIfam" id="TIGR00105">
    <property type="entry name" value="L31"/>
    <property type="match status" value="1"/>
</dbReference>
<sequence length="98" mass="10680">MKQGIHPEYGPVVFRDRSAGFAFLTRSTLAGRAASGPGRPDDTIEWADGRSYPVVDVDVSSASHPFWTGSSRVVDTAGRVEKFRQRYGRGGTHGKRNA</sequence>
<comment type="subunit">
    <text evidence="3">Part of the 50S ribosomal subunit.</text>
</comment>
<dbReference type="EMBL" id="JABBYC010000019">
    <property type="protein sequence ID" value="MBL0887010.1"/>
    <property type="molecule type" value="Genomic_DNA"/>
</dbReference>
<dbReference type="PANTHER" id="PTHR33280:SF1">
    <property type="entry name" value="LARGE RIBOSOMAL SUBUNIT PROTEIN BL31C"/>
    <property type="match status" value="1"/>
</dbReference>
<dbReference type="Gene3D" id="4.10.830.30">
    <property type="entry name" value="Ribosomal protein L31"/>
    <property type="match status" value="1"/>
</dbReference>
<dbReference type="InterPro" id="IPR002150">
    <property type="entry name" value="Ribosomal_bL31"/>
</dbReference>
<reference evidence="4 5" key="1">
    <citation type="journal article" date="2021" name="Arch. Microbiol.">
        <title>Myceligenerans indicum sp. nov., an actinobacterium isolated from mangrove sediment of Sundarbans, India.</title>
        <authorList>
            <person name="Asha K."/>
            <person name="Bhadury P."/>
        </authorList>
    </citation>
    <scope>NUCLEOTIDE SEQUENCE [LARGE SCALE GENOMIC DNA]</scope>
    <source>
        <strain evidence="4 5">I2</strain>
    </source>
</reference>
<keyword evidence="1 3" id="KW-0689">Ribosomal protein</keyword>